<dbReference type="GO" id="GO:0016787">
    <property type="term" value="F:hydrolase activity"/>
    <property type="evidence" value="ECO:0007669"/>
    <property type="project" value="UniProtKB-KW"/>
</dbReference>
<evidence type="ECO:0000256" key="12">
    <source>
        <dbReference type="ARBA" id="ARBA00044535"/>
    </source>
</evidence>
<evidence type="ECO:0000256" key="6">
    <source>
        <dbReference type="ARBA" id="ARBA00022806"/>
    </source>
</evidence>
<evidence type="ECO:0000256" key="3">
    <source>
        <dbReference type="ARBA" id="ARBA00022723"/>
    </source>
</evidence>
<dbReference type="InterPro" id="IPR044876">
    <property type="entry name" value="HRDC_dom_sf"/>
</dbReference>
<dbReference type="PANTHER" id="PTHR13710:SF105">
    <property type="entry name" value="ATP-DEPENDENT DNA HELICASE Q1"/>
    <property type="match status" value="1"/>
</dbReference>
<keyword evidence="3" id="KW-0479">Metal-binding</keyword>
<dbReference type="CDD" id="cd18794">
    <property type="entry name" value="SF2_C_RecQ"/>
    <property type="match status" value="1"/>
</dbReference>
<evidence type="ECO:0000256" key="5">
    <source>
        <dbReference type="ARBA" id="ARBA00022801"/>
    </source>
</evidence>
<dbReference type="FunFam" id="3.40.50.300:FF:000296">
    <property type="entry name" value="ATP-dependent DNA helicase RecQ"/>
    <property type="match status" value="1"/>
</dbReference>
<dbReference type="PROSITE" id="PS51192">
    <property type="entry name" value="HELICASE_ATP_BIND_1"/>
    <property type="match status" value="1"/>
</dbReference>
<evidence type="ECO:0000256" key="1">
    <source>
        <dbReference type="ARBA" id="ARBA00001946"/>
    </source>
</evidence>
<feature type="domain" description="Helicase C-terminal" evidence="16">
    <location>
        <begin position="214"/>
        <end position="360"/>
    </location>
</feature>
<protein>
    <recommendedName>
        <fullName evidence="12">ATP-dependent DNA helicase RecQ</fullName>
        <ecNumber evidence="11">5.6.2.4</ecNumber>
    </recommendedName>
    <alternativeName>
        <fullName evidence="13">DNA 3'-5' helicase RecQ</fullName>
    </alternativeName>
</protein>
<keyword evidence="8" id="KW-0238">DNA-binding</keyword>
<accession>A0A1F6FQT1</accession>
<dbReference type="SMART" id="SM00487">
    <property type="entry name" value="DEXDc"/>
    <property type="match status" value="1"/>
</dbReference>
<comment type="catalytic activity">
    <reaction evidence="10">
        <text>Couples ATP hydrolysis with the unwinding of duplex DNA by translocating in the 3'-5' direction.</text>
        <dbReference type="EC" id="5.6.2.4"/>
    </reaction>
</comment>
<dbReference type="PROSITE" id="PS50967">
    <property type="entry name" value="HRDC"/>
    <property type="match status" value="1"/>
</dbReference>
<evidence type="ECO:0000256" key="8">
    <source>
        <dbReference type="ARBA" id="ARBA00023125"/>
    </source>
</evidence>
<gene>
    <name evidence="17" type="ORF">A2592_00430</name>
</gene>
<keyword evidence="9" id="KW-0413">Isomerase</keyword>
<evidence type="ECO:0000313" key="18">
    <source>
        <dbReference type="Proteomes" id="UP000179230"/>
    </source>
</evidence>
<evidence type="ECO:0000259" key="15">
    <source>
        <dbReference type="PROSITE" id="PS51192"/>
    </source>
</evidence>
<comment type="cofactor">
    <cofactor evidence="1">
        <name>Mg(2+)</name>
        <dbReference type="ChEBI" id="CHEBI:18420"/>
    </cofactor>
</comment>
<dbReference type="SUPFAM" id="SSF52540">
    <property type="entry name" value="P-loop containing nucleoside triphosphate hydrolases"/>
    <property type="match status" value="1"/>
</dbReference>
<dbReference type="CDD" id="cd17920">
    <property type="entry name" value="DEXHc_RecQ"/>
    <property type="match status" value="1"/>
</dbReference>
<dbReference type="PANTHER" id="PTHR13710">
    <property type="entry name" value="DNA HELICASE RECQ FAMILY MEMBER"/>
    <property type="match status" value="1"/>
</dbReference>
<dbReference type="GO" id="GO:0046872">
    <property type="term" value="F:metal ion binding"/>
    <property type="evidence" value="ECO:0007669"/>
    <property type="project" value="UniProtKB-KW"/>
</dbReference>
<dbReference type="GO" id="GO:0009378">
    <property type="term" value="F:four-way junction helicase activity"/>
    <property type="evidence" value="ECO:0007669"/>
    <property type="project" value="TreeGrafter"/>
</dbReference>
<dbReference type="Gene3D" id="3.40.50.300">
    <property type="entry name" value="P-loop containing nucleotide triphosphate hydrolases"/>
    <property type="match status" value="2"/>
</dbReference>
<dbReference type="NCBIfam" id="TIGR00614">
    <property type="entry name" value="recQ_fam"/>
    <property type="match status" value="1"/>
</dbReference>
<dbReference type="InterPro" id="IPR032284">
    <property type="entry name" value="RecQ_Zn-bd"/>
</dbReference>
<dbReference type="EMBL" id="MFMT01000026">
    <property type="protein sequence ID" value="OGG88218.1"/>
    <property type="molecule type" value="Genomic_DNA"/>
</dbReference>
<keyword evidence="5" id="KW-0378">Hydrolase</keyword>
<keyword evidence="6" id="KW-0347">Helicase</keyword>
<dbReference type="Pfam" id="PF16124">
    <property type="entry name" value="RecQ_Zn_bind"/>
    <property type="match status" value="1"/>
</dbReference>
<feature type="domain" description="Helicase ATP-binding" evidence="15">
    <location>
        <begin position="22"/>
        <end position="190"/>
    </location>
</feature>
<dbReference type="SMART" id="SM00341">
    <property type="entry name" value="HRDC"/>
    <property type="match status" value="1"/>
</dbReference>
<comment type="similarity">
    <text evidence="2">Belongs to the helicase family. RecQ subfamily.</text>
</comment>
<evidence type="ECO:0000259" key="16">
    <source>
        <dbReference type="PROSITE" id="PS51194"/>
    </source>
</evidence>
<keyword evidence="7" id="KW-0067">ATP-binding</keyword>
<reference evidence="17 18" key="1">
    <citation type="journal article" date="2016" name="Nat. Commun.">
        <title>Thousands of microbial genomes shed light on interconnected biogeochemical processes in an aquifer system.</title>
        <authorList>
            <person name="Anantharaman K."/>
            <person name="Brown C.T."/>
            <person name="Hug L.A."/>
            <person name="Sharon I."/>
            <person name="Castelle C.J."/>
            <person name="Probst A.J."/>
            <person name="Thomas B.C."/>
            <person name="Singh A."/>
            <person name="Wilkins M.J."/>
            <person name="Karaoz U."/>
            <person name="Brodie E.L."/>
            <person name="Williams K.H."/>
            <person name="Hubbard S.S."/>
            <person name="Banfield J.F."/>
        </authorList>
    </citation>
    <scope>NUCLEOTIDE SEQUENCE [LARGE SCALE GENOMIC DNA]</scope>
</reference>
<dbReference type="PROSITE" id="PS51194">
    <property type="entry name" value="HELICASE_CTER"/>
    <property type="match status" value="1"/>
</dbReference>
<proteinExistence type="inferred from homology"/>
<evidence type="ECO:0000256" key="9">
    <source>
        <dbReference type="ARBA" id="ARBA00023235"/>
    </source>
</evidence>
<dbReference type="EC" id="5.6.2.4" evidence="11"/>
<dbReference type="SUPFAM" id="SSF47819">
    <property type="entry name" value="HRDC-like"/>
    <property type="match status" value="1"/>
</dbReference>
<dbReference type="Pfam" id="PF00270">
    <property type="entry name" value="DEAD"/>
    <property type="match status" value="1"/>
</dbReference>
<evidence type="ECO:0000256" key="7">
    <source>
        <dbReference type="ARBA" id="ARBA00022840"/>
    </source>
</evidence>
<dbReference type="InterPro" id="IPR010997">
    <property type="entry name" value="HRDC-like_sf"/>
</dbReference>
<dbReference type="SMART" id="SM00490">
    <property type="entry name" value="HELICc"/>
    <property type="match status" value="1"/>
</dbReference>
<dbReference type="InterPro" id="IPR002121">
    <property type="entry name" value="HRDC_dom"/>
</dbReference>
<sequence>MYTTLKKYFGYDEFRPLQKEIIEKIIAKEDCLVLMPTGGGKSLCFQLPALLQDGITIVISPLISLMKDQVDALVANGVSAAFINSSQTQTEIFNIINDIKNGTTKILYIAPERLAIPQFEAMLHTLPISLFAIDEAHCISEWGHDFRPDYRNLKKLRATFPNIPIVALTATATEKVRDDIVKQLGLPSPHIFTSSFNRKNLSYEVLPKKDSFNTILSLIEIYPEESVIIYCFSRKDTETLALKLNQHGHKAETYHAGLSADKRRDNQDKFIHDEINIIVATIAFGMGIDKPDVRLVIHHSLPKSIEGYYQETGRAGRDGLPARCVLLFSTADKFKQEYFIQQISDEEEQQQARDNLEQVVRNGNLSNCRRRFLLSYFNEKYTEENCDNCDRCTAPAPLPAPKSGAKIRVSKPSSALSVTNNFDTSLFEVLRQIRTNEAKRLGVPPYIIFGDKALREMSIHKPLTDDDFLDINGVGNKKLKRFGEMFMNAIREYNQ</sequence>
<dbReference type="InterPro" id="IPR011545">
    <property type="entry name" value="DEAD/DEAH_box_helicase_dom"/>
</dbReference>
<dbReference type="InterPro" id="IPR027417">
    <property type="entry name" value="P-loop_NTPase"/>
</dbReference>
<dbReference type="Proteomes" id="UP000179230">
    <property type="component" value="Unassembled WGS sequence"/>
</dbReference>
<dbReference type="GO" id="GO:0005524">
    <property type="term" value="F:ATP binding"/>
    <property type="evidence" value="ECO:0007669"/>
    <property type="project" value="UniProtKB-KW"/>
</dbReference>
<dbReference type="GO" id="GO:0005737">
    <property type="term" value="C:cytoplasm"/>
    <property type="evidence" value="ECO:0007669"/>
    <property type="project" value="TreeGrafter"/>
</dbReference>
<evidence type="ECO:0000256" key="2">
    <source>
        <dbReference type="ARBA" id="ARBA00005446"/>
    </source>
</evidence>
<dbReference type="Pfam" id="PF00570">
    <property type="entry name" value="HRDC"/>
    <property type="match status" value="1"/>
</dbReference>
<evidence type="ECO:0000256" key="11">
    <source>
        <dbReference type="ARBA" id="ARBA00034808"/>
    </source>
</evidence>
<comment type="caution">
    <text evidence="17">The sequence shown here is derived from an EMBL/GenBank/DDBJ whole genome shotgun (WGS) entry which is preliminary data.</text>
</comment>
<dbReference type="InterPro" id="IPR001650">
    <property type="entry name" value="Helicase_C-like"/>
</dbReference>
<dbReference type="FunFam" id="3.40.50.300:FF:000156">
    <property type="entry name" value="ATP-dependent DNA helicase recQ"/>
    <property type="match status" value="1"/>
</dbReference>
<evidence type="ECO:0000313" key="17">
    <source>
        <dbReference type="EMBL" id="OGG88218.1"/>
    </source>
</evidence>
<feature type="domain" description="HRDC" evidence="14">
    <location>
        <begin position="420"/>
        <end position="495"/>
    </location>
</feature>
<evidence type="ECO:0000256" key="13">
    <source>
        <dbReference type="ARBA" id="ARBA00044550"/>
    </source>
</evidence>
<organism evidence="17 18">
    <name type="scientific">Candidatus Kaiserbacteria bacterium RIFOXYD1_FULL_42_15</name>
    <dbReference type="NCBI Taxonomy" id="1798532"/>
    <lineage>
        <taxon>Bacteria</taxon>
        <taxon>Candidatus Kaiseribacteriota</taxon>
    </lineage>
</organism>
<name>A0A1F6FQT1_9BACT</name>
<evidence type="ECO:0000259" key="14">
    <source>
        <dbReference type="PROSITE" id="PS50967"/>
    </source>
</evidence>
<dbReference type="GO" id="GO:0003677">
    <property type="term" value="F:DNA binding"/>
    <property type="evidence" value="ECO:0007669"/>
    <property type="project" value="UniProtKB-KW"/>
</dbReference>
<dbReference type="Pfam" id="PF00271">
    <property type="entry name" value="Helicase_C"/>
    <property type="match status" value="1"/>
</dbReference>
<evidence type="ECO:0000256" key="10">
    <source>
        <dbReference type="ARBA" id="ARBA00034617"/>
    </source>
</evidence>
<dbReference type="GO" id="GO:0000724">
    <property type="term" value="P:double-strand break repair via homologous recombination"/>
    <property type="evidence" value="ECO:0007669"/>
    <property type="project" value="TreeGrafter"/>
</dbReference>
<dbReference type="GO" id="GO:0005694">
    <property type="term" value="C:chromosome"/>
    <property type="evidence" value="ECO:0007669"/>
    <property type="project" value="TreeGrafter"/>
</dbReference>
<dbReference type="GO" id="GO:0043138">
    <property type="term" value="F:3'-5' DNA helicase activity"/>
    <property type="evidence" value="ECO:0007669"/>
    <property type="project" value="UniProtKB-EC"/>
</dbReference>
<keyword evidence="4" id="KW-0547">Nucleotide-binding</keyword>
<dbReference type="AlphaFoldDB" id="A0A1F6FQT1"/>
<dbReference type="InterPro" id="IPR014001">
    <property type="entry name" value="Helicase_ATP-bd"/>
</dbReference>
<dbReference type="Gene3D" id="1.10.150.80">
    <property type="entry name" value="HRDC domain"/>
    <property type="match status" value="1"/>
</dbReference>
<evidence type="ECO:0000256" key="4">
    <source>
        <dbReference type="ARBA" id="ARBA00022741"/>
    </source>
</evidence>
<dbReference type="InterPro" id="IPR004589">
    <property type="entry name" value="DNA_helicase_ATP-dep_RecQ"/>
</dbReference>